<evidence type="ECO:0000256" key="3">
    <source>
        <dbReference type="ARBA" id="ARBA00004651"/>
    </source>
</evidence>
<evidence type="ECO:0000256" key="13">
    <source>
        <dbReference type="ARBA" id="ARBA00023136"/>
    </source>
</evidence>
<dbReference type="GeneID" id="81210227"/>
<dbReference type="RefSeq" id="WP_284061299.1">
    <property type="nucleotide sequence ID" value="NZ_CP126158.1"/>
</dbReference>
<feature type="transmembrane region" description="Helical" evidence="17">
    <location>
        <begin position="214"/>
        <end position="232"/>
    </location>
</feature>
<feature type="transmembrane region" description="Helical" evidence="17">
    <location>
        <begin position="432"/>
        <end position="450"/>
    </location>
</feature>
<sequence length="764" mass="81875">MVTARDIRDLLDERPDLEPAITAVLEPNDPWTFEDVDVDSGAFGELVSRGVVTKTDDGYVVADREATRQALTGEVSEQADSHTAEFDLSLPSLPNTRVLTGLAGALAVVVLLRITTFSTVFQGEVVLTANDPYFYRYWVERMLTNPDTTLTTVPGGIAKGEPLLVATLWLVSSILGGTKAVTGQVFAWYPVVSALITGVFVYGLTVEVTDDRRIGIAAVVFMGTVAGHGLRTSLGFADHHAFDYIWLLLTALGATVIVRDAIDARPLTSLRTVAAMAAVTVGVAAQTLAWDAGPLLLVPLGLLIAADAVVAVYTDRDPLRSGGPLIIASALGAGLVWIAHTSFDWHTTLVVISPALLAAGGVGVVLAGTLTHRFDLPTTGLAGVTVIGAIGGTIAFTRLAPDLWARIEQSLNSRLFRTDSIAETTGLFGESGGWLLLIGLLLFVGVPYLLWATYRVRNDSKWLVPVIYTWYFLALAAVQIRFVGQLGPFLGIFGGLAFVHLAERVDVARPPTPFGGDPVRDIGTPDRQTVFAVGALFILLGAFGAAQVPLKSSQIVHTQEQFQTTSWMSDHAAEHNNEYPQNYVFSFWPDNRHYNYFVSGESRSYGYARANYGSFVSATDGGGWYNRLNNRAGYVVVTPNVVGNDSQLGTRLYREHGSGANGTDGLAHYRLQYVSSDEQYKVFTLVPGAVIRGTATPNATVTAETTVEVEGASFTYTRQTTANPNGAYTLRVAQPGKYSVPNGTVAVNESVVNNGTTITENTGS</sequence>
<evidence type="ECO:0000259" key="18">
    <source>
        <dbReference type="Pfam" id="PF02516"/>
    </source>
</evidence>
<feature type="transmembrane region" description="Helical" evidence="17">
    <location>
        <begin position="462"/>
        <end position="480"/>
    </location>
</feature>
<dbReference type="PANTHER" id="PTHR13872">
    <property type="entry name" value="DOLICHYL-DIPHOSPHOOLIGOSACCHARIDE--PROTEIN GLYCOSYLTRANSFERASE SUBUNIT"/>
    <property type="match status" value="1"/>
</dbReference>
<keyword evidence="8" id="KW-0808">Transferase</keyword>
<keyword evidence="11" id="KW-0460">Magnesium</keyword>
<dbReference type="GO" id="GO:0005886">
    <property type="term" value="C:plasma membrane"/>
    <property type="evidence" value="ECO:0007669"/>
    <property type="project" value="UniProtKB-SubCell"/>
</dbReference>
<evidence type="ECO:0000259" key="19">
    <source>
        <dbReference type="Pfam" id="PF18079"/>
    </source>
</evidence>
<dbReference type="Pfam" id="PF02516">
    <property type="entry name" value="STT3"/>
    <property type="match status" value="1"/>
</dbReference>
<protein>
    <recommendedName>
        <fullName evidence="6">dolichyl-phosphooligosaccharide-protein glycotransferase</fullName>
        <ecNumber evidence="6">2.4.99.21</ecNumber>
    </recommendedName>
    <alternativeName>
        <fullName evidence="15">Oligosaccharyl transferase</fullName>
    </alternativeName>
</protein>
<dbReference type="EC" id="2.4.99.21" evidence="6"/>
<dbReference type="Pfam" id="PF18079">
    <property type="entry name" value="AglB_L1"/>
    <property type="match status" value="1"/>
</dbReference>
<feature type="transmembrane region" description="Helical" evidence="17">
    <location>
        <begin position="349"/>
        <end position="368"/>
    </location>
</feature>
<dbReference type="InterPro" id="IPR041154">
    <property type="entry name" value="AglB_P1"/>
</dbReference>
<evidence type="ECO:0000256" key="4">
    <source>
        <dbReference type="ARBA" id="ARBA00004922"/>
    </source>
</evidence>
<evidence type="ECO:0000256" key="6">
    <source>
        <dbReference type="ARBA" id="ARBA00012602"/>
    </source>
</evidence>
<feature type="transmembrane region" description="Helical" evidence="17">
    <location>
        <begin position="98"/>
        <end position="121"/>
    </location>
</feature>
<name>A0ABD5TFA4_9EURY</name>
<reference evidence="20 21" key="1">
    <citation type="journal article" date="2019" name="Int. J. Syst. Evol. Microbiol.">
        <title>The Global Catalogue of Microorganisms (GCM) 10K type strain sequencing project: providing services to taxonomists for standard genome sequencing and annotation.</title>
        <authorList>
            <consortium name="The Broad Institute Genomics Platform"/>
            <consortium name="The Broad Institute Genome Sequencing Center for Infectious Disease"/>
            <person name="Wu L."/>
            <person name="Ma J."/>
        </authorList>
    </citation>
    <scope>NUCLEOTIDE SEQUENCE [LARGE SCALE GENOMIC DNA]</scope>
    <source>
        <strain evidence="20 21">SYNS20</strain>
    </source>
</reference>
<dbReference type="PANTHER" id="PTHR13872:SF1">
    <property type="entry name" value="DOLICHYL-DIPHOSPHOOLIGOSACCHARIDE--PROTEIN GLYCOSYLTRANSFERASE SUBUNIT STT3B"/>
    <property type="match status" value="1"/>
</dbReference>
<evidence type="ECO:0000256" key="8">
    <source>
        <dbReference type="ARBA" id="ARBA00022679"/>
    </source>
</evidence>
<feature type="domain" description="Oligosaccharyl transferase STT3 N-terminal" evidence="18">
    <location>
        <begin position="117"/>
        <end position="250"/>
    </location>
</feature>
<evidence type="ECO:0000256" key="9">
    <source>
        <dbReference type="ARBA" id="ARBA00022692"/>
    </source>
</evidence>
<evidence type="ECO:0000256" key="10">
    <source>
        <dbReference type="ARBA" id="ARBA00022723"/>
    </source>
</evidence>
<keyword evidence="7" id="KW-0328">Glycosyltransferase</keyword>
<evidence type="ECO:0000256" key="7">
    <source>
        <dbReference type="ARBA" id="ARBA00022676"/>
    </source>
</evidence>
<evidence type="ECO:0000256" key="11">
    <source>
        <dbReference type="ARBA" id="ARBA00022842"/>
    </source>
</evidence>
<comment type="catalytic activity">
    <reaction evidence="16">
        <text>an archaeal dolichyl phosphooligosaccharide + [protein]-L-asparagine = an archaeal dolichyl phosphate + a glycoprotein with the oligosaccharide chain attached by N-beta-D-glycosyl linkage to a protein L-asparagine.</text>
        <dbReference type="EC" id="2.4.99.21"/>
    </reaction>
</comment>
<comment type="cofactor">
    <cofactor evidence="2">
        <name>Mg(2+)</name>
        <dbReference type="ChEBI" id="CHEBI:18420"/>
    </cofactor>
</comment>
<comment type="caution">
    <text evidence="20">The sequence shown here is derived from an EMBL/GenBank/DDBJ whole genome shotgun (WGS) entry which is preliminary data.</text>
</comment>
<proteinExistence type="inferred from homology"/>
<dbReference type="GO" id="GO:0016757">
    <property type="term" value="F:glycosyltransferase activity"/>
    <property type="evidence" value="ECO:0007669"/>
    <property type="project" value="UniProtKB-KW"/>
</dbReference>
<evidence type="ECO:0000256" key="16">
    <source>
        <dbReference type="ARBA" id="ARBA00034066"/>
    </source>
</evidence>
<comment type="subcellular location">
    <subcellularLocation>
        <location evidence="3">Cell membrane</location>
        <topology evidence="3">Multi-pass membrane protein</topology>
    </subcellularLocation>
</comment>
<evidence type="ECO:0000256" key="14">
    <source>
        <dbReference type="ARBA" id="ARBA00023211"/>
    </source>
</evidence>
<feature type="transmembrane region" description="Helical" evidence="17">
    <location>
        <begin position="186"/>
        <end position="205"/>
    </location>
</feature>
<evidence type="ECO:0000256" key="17">
    <source>
        <dbReference type="SAM" id="Phobius"/>
    </source>
</evidence>
<comment type="cofactor">
    <cofactor evidence="1">
        <name>Mn(2+)</name>
        <dbReference type="ChEBI" id="CHEBI:29035"/>
    </cofactor>
</comment>
<keyword evidence="14" id="KW-0464">Manganese</keyword>
<evidence type="ECO:0000256" key="1">
    <source>
        <dbReference type="ARBA" id="ARBA00001936"/>
    </source>
</evidence>
<feature type="transmembrane region" description="Helical" evidence="17">
    <location>
        <begin position="380"/>
        <end position="400"/>
    </location>
</feature>
<evidence type="ECO:0000256" key="15">
    <source>
        <dbReference type="ARBA" id="ARBA00030679"/>
    </source>
</evidence>
<keyword evidence="10" id="KW-0479">Metal-binding</keyword>
<feature type="transmembrane region" description="Helical" evidence="17">
    <location>
        <begin position="325"/>
        <end position="343"/>
    </location>
</feature>
<dbReference type="InterPro" id="IPR048307">
    <property type="entry name" value="STT3_N"/>
</dbReference>
<keyword evidence="21" id="KW-1185">Reference proteome</keyword>
<comment type="pathway">
    <text evidence="4">Protein modification; protein glycosylation.</text>
</comment>
<dbReference type="AlphaFoldDB" id="A0ABD5TFA4"/>
<evidence type="ECO:0000313" key="20">
    <source>
        <dbReference type="EMBL" id="MFC6787117.1"/>
    </source>
</evidence>
<evidence type="ECO:0000256" key="12">
    <source>
        <dbReference type="ARBA" id="ARBA00022989"/>
    </source>
</evidence>
<dbReference type="GO" id="GO:0046872">
    <property type="term" value="F:metal ion binding"/>
    <property type="evidence" value="ECO:0007669"/>
    <property type="project" value="UniProtKB-KW"/>
</dbReference>
<feature type="transmembrane region" description="Helical" evidence="17">
    <location>
        <begin position="269"/>
        <end position="289"/>
    </location>
</feature>
<gene>
    <name evidence="20" type="ORF">ACFQFD_14265</name>
</gene>
<feature type="transmembrane region" description="Helical" evidence="17">
    <location>
        <begin position="244"/>
        <end position="262"/>
    </location>
</feature>
<evidence type="ECO:0000313" key="21">
    <source>
        <dbReference type="Proteomes" id="UP001596443"/>
    </source>
</evidence>
<evidence type="ECO:0000256" key="2">
    <source>
        <dbReference type="ARBA" id="ARBA00001946"/>
    </source>
</evidence>
<keyword evidence="13 17" id="KW-0472">Membrane</keyword>
<evidence type="ECO:0000256" key="5">
    <source>
        <dbReference type="ARBA" id="ARBA00010810"/>
    </source>
</evidence>
<comment type="similarity">
    <text evidence="5">Belongs to the STT3 family.</text>
</comment>
<feature type="domain" description="Archaeal glycosylation protein B peripheral" evidence="19">
    <location>
        <begin position="688"/>
        <end position="755"/>
    </location>
</feature>
<accession>A0ABD5TFA4</accession>
<keyword evidence="9 17" id="KW-0812">Transmembrane</keyword>
<dbReference type="InterPro" id="IPR003674">
    <property type="entry name" value="Oligo_trans_STT3"/>
</dbReference>
<feature type="transmembrane region" description="Helical" evidence="17">
    <location>
        <begin position="295"/>
        <end position="313"/>
    </location>
</feature>
<keyword evidence="12 17" id="KW-1133">Transmembrane helix</keyword>
<dbReference type="EMBL" id="JBHSWX010000012">
    <property type="protein sequence ID" value="MFC6787117.1"/>
    <property type="molecule type" value="Genomic_DNA"/>
</dbReference>
<organism evidence="20 21">
    <name type="scientific">Halobaculum halobium</name>
    <dbReference type="NCBI Taxonomy" id="3032281"/>
    <lineage>
        <taxon>Archaea</taxon>
        <taxon>Methanobacteriati</taxon>
        <taxon>Methanobacteriota</taxon>
        <taxon>Stenosarchaea group</taxon>
        <taxon>Halobacteria</taxon>
        <taxon>Halobacteriales</taxon>
        <taxon>Haloferacaceae</taxon>
        <taxon>Halobaculum</taxon>
    </lineage>
</organism>
<dbReference type="Proteomes" id="UP001596443">
    <property type="component" value="Unassembled WGS sequence"/>
</dbReference>